<dbReference type="Proteomes" id="UP000002770">
    <property type="component" value="Unassembled WGS sequence"/>
</dbReference>
<dbReference type="STRING" id="658187.LDG_9003"/>
<dbReference type="SMART" id="SM00487">
    <property type="entry name" value="DEXDc"/>
    <property type="match status" value="1"/>
</dbReference>
<dbReference type="PROSITE" id="PS51643">
    <property type="entry name" value="HD_CAS3"/>
    <property type="match status" value="1"/>
</dbReference>
<organism evidence="12 13">
    <name type="scientific">Legionella drancourtii LLAP12</name>
    <dbReference type="NCBI Taxonomy" id="658187"/>
    <lineage>
        <taxon>Bacteria</taxon>
        <taxon>Pseudomonadati</taxon>
        <taxon>Pseudomonadota</taxon>
        <taxon>Gammaproteobacteria</taxon>
        <taxon>Legionellales</taxon>
        <taxon>Legionellaceae</taxon>
        <taxon>Legionella</taxon>
    </lineage>
</organism>
<dbReference type="InterPro" id="IPR014001">
    <property type="entry name" value="Helicase_ATP-bd"/>
</dbReference>
<feature type="domain" description="HD Cas3-type" evidence="11">
    <location>
        <begin position="29"/>
        <end position="202"/>
    </location>
</feature>
<evidence type="ECO:0000256" key="7">
    <source>
        <dbReference type="ARBA" id="ARBA00022806"/>
    </source>
</evidence>
<dbReference type="PANTHER" id="PTHR47959">
    <property type="entry name" value="ATP-DEPENDENT RNA HELICASE RHLE-RELATED"/>
    <property type="match status" value="1"/>
</dbReference>
<dbReference type="GO" id="GO:0051607">
    <property type="term" value="P:defense response to virus"/>
    <property type="evidence" value="ECO:0007669"/>
    <property type="project" value="UniProtKB-KW"/>
</dbReference>
<dbReference type="OrthoDB" id="9810236at2"/>
<dbReference type="GO" id="GO:0003724">
    <property type="term" value="F:RNA helicase activity"/>
    <property type="evidence" value="ECO:0007669"/>
    <property type="project" value="TreeGrafter"/>
</dbReference>
<feature type="domain" description="Helicase ATP-binding" evidence="10">
    <location>
        <begin position="321"/>
        <end position="482"/>
    </location>
</feature>
<evidence type="ECO:0000256" key="8">
    <source>
        <dbReference type="ARBA" id="ARBA00022840"/>
    </source>
</evidence>
<dbReference type="GO" id="GO:0005829">
    <property type="term" value="C:cytosol"/>
    <property type="evidence" value="ECO:0007669"/>
    <property type="project" value="TreeGrafter"/>
</dbReference>
<dbReference type="Gene3D" id="3.40.50.300">
    <property type="entry name" value="P-loop containing nucleotide triphosphate hydrolases"/>
    <property type="match status" value="2"/>
</dbReference>
<evidence type="ECO:0000256" key="4">
    <source>
        <dbReference type="ARBA" id="ARBA00022723"/>
    </source>
</evidence>
<keyword evidence="6" id="KW-0378">Hydrolase</keyword>
<dbReference type="GO" id="GO:0003676">
    <property type="term" value="F:nucleic acid binding"/>
    <property type="evidence" value="ECO:0007669"/>
    <property type="project" value="InterPro"/>
</dbReference>
<keyword evidence="7" id="KW-0347">Helicase</keyword>
<keyword evidence="13" id="KW-1185">Reference proteome</keyword>
<keyword evidence="4" id="KW-0479">Metal-binding</keyword>
<evidence type="ECO:0000313" key="12">
    <source>
        <dbReference type="EMBL" id="EHL29006.1"/>
    </source>
</evidence>
<dbReference type="InParanoid" id="G9EUK6"/>
<accession>G9EUK6</accession>
<dbReference type="NCBIfam" id="TIGR01596">
    <property type="entry name" value="cas3_HD"/>
    <property type="match status" value="1"/>
</dbReference>
<dbReference type="SUPFAM" id="SSF52540">
    <property type="entry name" value="P-loop containing nucleoside triphosphate hydrolases"/>
    <property type="match status" value="1"/>
</dbReference>
<dbReference type="GO" id="GO:0005524">
    <property type="term" value="F:ATP binding"/>
    <property type="evidence" value="ECO:0007669"/>
    <property type="project" value="UniProtKB-KW"/>
</dbReference>
<keyword evidence="5" id="KW-0547">Nucleotide-binding</keyword>
<evidence type="ECO:0000259" key="10">
    <source>
        <dbReference type="PROSITE" id="PS51192"/>
    </source>
</evidence>
<dbReference type="InterPro" id="IPR011545">
    <property type="entry name" value="DEAD/DEAH_box_helicase_dom"/>
</dbReference>
<dbReference type="InterPro" id="IPR038257">
    <property type="entry name" value="CRISPR-assoc_Cas3_HD_sf"/>
</dbReference>
<dbReference type="GO" id="GO:0016787">
    <property type="term" value="F:hydrolase activity"/>
    <property type="evidence" value="ECO:0007669"/>
    <property type="project" value="UniProtKB-KW"/>
</dbReference>
<dbReference type="eggNOG" id="COG1203">
    <property type="taxonomic scope" value="Bacteria"/>
</dbReference>
<evidence type="ECO:0000313" key="13">
    <source>
        <dbReference type="Proteomes" id="UP000002770"/>
    </source>
</evidence>
<dbReference type="Pfam" id="PF18019">
    <property type="entry name" value="Cas3_HD"/>
    <property type="match status" value="1"/>
</dbReference>
<gene>
    <name evidence="12" type="ORF">LDG_9003</name>
</gene>
<dbReference type="eggNOG" id="COG1713">
    <property type="taxonomic scope" value="Bacteria"/>
</dbReference>
<comment type="similarity">
    <text evidence="2">In the central section; belongs to the CRISPR-associated helicase Cas3 family.</text>
</comment>
<reference evidence="12 13" key="1">
    <citation type="journal article" date="2011" name="BMC Genomics">
        <title>Insight into cross-talk between intra-amoebal pathogens.</title>
        <authorList>
            <person name="Gimenez G."/>
            <person name="Bertelli C."/>
            <person name="Moliner C."/>
            <person name="Robert C."/>
            <person name="Raoult D."/>
            <person name="Fournier P.E."/>
            <person name="Greub G."/>
        </authorList>
    </citation>
    <scope>NUCLEOTIDE SEQUENCE [LARGE SCALE GENOMIC DNA]</scope>
    <source>
        <strain evidence="12 13">LLAP12</strain>
    </source>
</reference>
<dbReference type="SUPFAM" id="SSF109604">
    <property type="entry name" value="HD-domain/PDEase-like"/>
    <property type="match status" value="1"/>
</dbReference>
<dbReference type="RefSeq" id="WP_006872860.1">
    <property type="nucleotide sequence ID" value="NZ_JH413850.1"/>
</dbReference>
<dbReference type="Gene3D" id="1.10.3210.30">
    <property type="match status" value="1"/>
</dbReference>
<dbReference type="InterPro" id="IPR006483">
    <property type="entry name" value="CRISPR-assoc_Cas3_HD"/>
</dbReference>
<dbReference type="GO" id="GO:0004518">
    <property type="term" value="F:nuclease activity"/>
    <property type="evidence" value="ECO:0007669"/>
    <property type="project" value="UniProtKB-KW"/>
</dbReference>
<keyword evidence="8" id="KW-0067">ATP-binding</keyword>
<evidence type="ECO:0000256" key="1">
    <source>
        <dbReference type="ARBA" id="ARBA00006847"/>
    </source>
</evidence>
<comment type="similarity">
    <text evidence="1">In the N-terminal section; belongs to the CRISPR-associated nuclease Cas3-HD family.</text>
</comment>
<keyword evidence="9" id="KW-0051">Antiviral defense</keyword>
<name>G9EUK6_9GAMM</name>
<dbReference type="HOGENOM" id="CLU_010123_0_0_6"/>
<evidence type="ECO:0000256" key="6">
    <source>
        <dbReference type="ARBA" id="ARBA00022801"/>
    </source>
</evidence>
<dbReference type="InterPro" id="IPR054712">
    <property type="entry name" value="Cas3-like_dom"/>
</dbReference>
<dbReference type="NCBIfam" id="TIGR01587">
    <property type="entry name" value="cas3_core"/>
    <property type="match status" value="1"/>
</dbReference>
<keyword evidence="3" id="KW-0540">Nuclease</keyword>
<evidence type="ECO:0000256" key="3">
    <source>
        <dbReference type="ARBA" id="ARBA00022722"/>
    </source>
</evidence>
<dbReference type="InterPro" id="IPR027417">
    <property type="entry name" value="P-loop_NTPase"/>
</dbReference>
<dbReference type="PROSITE" id="PS51192">
    <property type="entry name" value="HELICASE_ATP_BIND_1"/>
    <property type="match status" value="1"/>
</dbReference>
<protein>
    <submittedName>
        <fullName evidence="12">CRISPR-associated helicase Cas3</fullName>
    </submittedName>
</protein>
<evidence type="ECO:0000256" key="2">
    <source>
        <dbReference type="ARBA" id="ARBA00009046"/>
    </source>
</evidence>
<dbReference type="InterPro" id="IPR050079">
    <property type="entry name" value="DEAD_box_RNA_helicase"/>
</dbReference>
<dbReference type="Pfam" id="PF00270">
    <property type="entry name" value="DEAD"/>
    <property type="match status" value="1"/>
</dbReference>
<dbReference type="EMBL" id="JH413850">
    <property type="protein sequence ID" value="EHL29006.1"/>
    <property type="molecule type" value="Genomic_DNA"/>
</dbReference>
<evidence type="ECO:0000259" key="11">
    <source>
        <dbReference type="PROSITE" id="PS51643"/>
    </source>
</evidence>
<evidence type="ECO:0000256" key="5">
    <source>
        <dbReference type="ARBA" id="ARBA00022741"/>
    </source>
</evidence>
<dbReference type="Pfam" id="PF22590">
    <property type="entry name" value="Cas3-like_C_2"/>
    <property type="match status" value="1"/>
</dbReference>
<proteinExistence type="inferred from homology"/>
<evidence type="ECO:0000256" key="9">
    <source>
        <dbReference type="ARBA" id="ARBA00023118"/>
    </source>
</evidence>
<dbReference type="CDD" id="cd17930">
    <property type="entry name" value="DEXHc_cas3"/>
    <property type="match status" value="1"/>
</dbReference>
<dbReference type="GO" id="GO:0046872">
    <property type="term" value="F:metal ion binding"/>
    <property type="evidence" value="ECO:0007669"/>
    <property type="project" value="UniProtKB-KW"/>
</dbReference>
<dbReference type="InterPro" id="IPR006474">
    <property type="entry name" value="Helicase_Cas3_CRISPR-ass_core"/>
</dbReference>
<dbReference type="AlphaFoldDB" id="G9EUK6"/>
<sequence>MPHQHVSSNEQEEDCRAIEIAHVKISESKQWVVHCLEDHLRDVAQLAGDKALLFNGDDWASLAGLWHDLGKYRPAFQHYIKGKSGYDPEAHIEQGRVDHSTAGALHAINELDPMGRVLAYLIAGHHAGLPDWSAADGGGNSTLECRLDKGKKAGYLDEILQKSIPNDILKRNKPTTKPPGGAEGLHLWMRILFSCLVDADFLDTEKFMSPEKSFQRAKWPHLDELKNCFDSHMQSKLSKLPTGGAEGLHLWMRILFSCLVDADFLDTEKFMSPEKSFQRAKWPHLDELKNCFDSHMQSKLSKLPNSPINKIRAEILQNCRDAALTSSKIYTLTVPTGGGKTLSSMAFALEHALKHNKRRIIVAIPYTSIIEQTADQYRKVFGNAVIEHHSNLDPEKETAKSRLSSENWDAPIIVTTNVQLLESLFAAHTSRCRKLHNLVNSVIIIDEAQLLPPQFLQPVLDVLRLLTTHYGVTLVLSTATQPALSTIKNSFGHTVLRGFTDVHEIIKDVPALYRQLVRVKIEKPTNLNERVSWESLSQRLCEHESVLVIVNTRKDCRALFDLMPKGTIHLSGLMCGEHRSSVIREIKRCLQEGLPVRVISTQLVEAGVDLDFPVVYRALAGLDSIAQAAGRCNREGKLKQGRVVIFIPPNSAPKGMLLQAEQATVSVWHKWEGNPLDHRLYTPYFEQYFNIDRDKKKIVPLLTKDATECCIQFRTAAERFHIIDDAGIQILIPYNDNVEKLINTLRKDGPDRWVLRKLQRYSVTVYENELQQLRDKGAVEEIYPGIYALSSSNIYDQKTGLLSVVDIMSTSNVF</sequence>
<dbReference type="CDD" id="cd09641">
    <property type="entry name" value="Cas3''_I"/>
    <property type="match status" value="1"/>
</dbReference>